<evidence type="ECO:0000313" key="2">
    <source>
        <dbReference type="Proteomes" id="UP000562682"/>
    </source>
</evidence>
<sequence>MVQNECPLLRLSQELILQISDGWKFDSEAVQRDLEAGQDGFLKLLLIATCPRLDSLQFVKRSLDPHTTLDRMAYVINKDSTYTDNWPQGFESLRNIVVGIKTDQRMNDENVHRDGGDFAALLYLPNLESLYFNDQHHSRDKENHPYFNMKFGIASFEGQYWIRKLIIYNPDGMHGYGCVNYRPGELDGLENPKLFTVAASDIELRALHQLYKRPNAEKLADYVSKAFPSSTEAIYIWGSSDVYVDDSKPRGIPSDTLDSALALLIESGVYENLKVIYLADVEK</sequence>
<comment type="caution">
    <text evidence="1">The sequence shown here is derived from an EMBL/GenBank/DDBJ whole genome shotgun (WGS) entry which is preliminary data.</text>
</comment>
<name>A0A8H5XDH9_9HYPO</name>
<gene>
    <name evidence="1" type="ORF">FDENT_3302</name>
</gene>
<proteinExistence type="predicted"/>
<accession>A0A8H5XDH9</accession>
<evidence type="ECO:0000313" key="1">
    <source>
        <dbReference type="EMBL" id="KAF5691673.1"/>
    </source>
</evidence>
<protein>
    <submittedName>
        <fullName evidence="1">Uncharacterized protein</fullName>
    </submittedName>
</protein>
<keyword evidence="2" id="KW-1185">Reference proteome</keyword>
<dbReference type="AlphaFoldDB" id="A0A8H5XDH9"/>
<reference evidence="1 2" key="1">
    <citation type="submission" date="2020-05" db="EMBL/GenBank/DDBJ databases">
        <title>Identification and distribution of gene clusters putatively required for synthesis of sphingolipid metabolism inhibitors in phylogenetically diverse species of the filamentous fungus Fusarium.</title>
        <authorList>
            <person name="Kim H.-S."/>
            <person name="Busman M."/>
            <person name="Brown D.W."/>
            <person name="Divon H."/>
            <person name="Uhlig S."/>
            <person name="Proctor R.H."/>
        </authorList>
    </citation>
    <scope>NUCLEOTIDE SEQUENCE [LARGE SCALE GENOMIC DNA]</scope>
    <source>
        <strain evidence="1 2">NRRL 25311</strain>
    </source>
</reference>
<dbReference type="Proteomes" id="UP000562682">
    <property type="component" value="Unassembled WGS sequence"/>
</dbReference>
<dbReference type="EMBL" id="JAAOAK010000074">
    <property type="protein sequence ID" value="KAF5691673.1"/>
    <property type="molecule type" value="Genomic_DNA"/>
</dbReference>
<organism evidence="1 2">
    <name type="scientific">Fusarium denticulatum</name>
    <dbReference type="NCBI Taxonomy" id="48507"/>
    <lineage>
        <taxon>Eukaryota</taxon>
        <taxon>Fungi</taxon>
        <taxon>Dikarya</taxon>
        <taxon>Ascomycota</taxon>
        <taxon>Pezizomycotina</taxon>
        <taxon>Sordariomycetes</taxon>
        <taxon>Hypocreomycetidae</taxon>
        <taxon>Hypocreales</taxon>
        <taxon>Nectriaceae</taxon>
        <taxon>Fusarium</taxon>
        <taxon>Fusarium fujikuroi species complex</taxon>
    </lineage>
</organism>